<feature type="chain" id="PRO_5035144278" evidence="2">
    <location>
        <begin position="18"/>
        <end position="224"/>
    </location>
</feature>
<dbReference type="AlphaFoldDB" id="A0A8J2KB09"/>
<dbReference type="OrthoDB" id="191139at2759"/>
<dbReference type="PANTHER" id="PTHR43157:SF31">
    <property type="entry name" value="PHOSPHATIDYLINOSITOL-GLYCAN BIOSYNTHESIS CLASS F PROTEIN"/>
    <property type="match status" value="1"/>
</dbReference>
<feature type="non-terminal residue" evidence="3">
    <location>
        <position position="1"/>
    </location>
</feature>
<gene>
    <name evidence="3" type="ORF">AFUS01_LOCUS21332</name>
</gene>
<accession>A0A8J2KB09</accession>
<organism evidence="3 4">
    <name type="scientific">Allacma fusca</name>
    <dbReference type="NCBI Taxonomy" id="39272"/>
    <lineage>
        <taxon>Eukaryota</taxon>
        <taxon>Metazoa</taxon>
        <taxon>Ecdysozoa</taxon>
        <taxon>Arthropoda</taxon>
        <taxon>Hexapoda</taxon>
        <taxon>Collembola</taxon>
        <taxon>Symphypleona</taxon>
        <taxon>Sminthuridae</taxon>
        <taxon>Allacma</taxon>
    </lineage>
</organism>
<dbReference type="InterPro" id="IPR002347">
    <property type="entry name" value="SDR_fam"/>
</dbReference>
<dbReference type="GO" id="GO:0016491">
    <property type="term" value="F:oxidoreductase activity"/>
    <property type="evidence" value="ECO:0007669"/>
    <property type="project" value="UniProtKB-KW"/>
</dbReference>
<sequence length="224" mass="25689">MDLRWIIAFSLFYIILNQPDFRPLCRYGVTQIKLVSVFVDYLWNRPQHFQRKGDVAKDERDVTDQIIIITGSNQGIGKQTALELAKRGARVIMACRNLHRAEMAKQDILQDVPNAKLETLQLDLADSKSVREFSVIIHERFPHIDVLINNAGVSRNDQHLWRTKDGFEEQMGVNYLNMFLLTLSLLDLLGKARKSRIVTVASMSFQMAQLDVDNLNLDCGLEKS</sequence>
<proteinExistence type="predicted"/>
<evidence type="ECO:0000256" key="2">
    <source>
        <dbReference type="SAM" id="SignalP"/>
    </source>
</evidence>
<reference evidence="3" key="1">
    <citation type="submission" date="2021-06" db="EMBL/GenBank/DDBJ databases">
        <authorList>
            <person name="Hodson N. C."/>
            <person name="Mongue J. A."/>
            <person name="Jaron S. K."/>
        </authorList>
    </citation>
    <scope>NUCLEOTIDE SEQUENCE</scope>
</reference>
<dbReference type="Pfam" id="PF00106">
    <property type="entry name" value="adh_short"/>
    <property type="match status" value="1"/>
</dbReference>
<keyword evidence="2" id="KW-0732">Signal</keyword>
<evidence type="ECO:0000313" key="3">
    <source>
        <dbReference type="EMBL" id="CAG7732847.1"/>
    </source>
</evidence>
<evidence type="ECO:0000256" key="1">
    <source>
        <dbReference type="ARBA" id="ARBA00023002"/>
    </source>
</evidence>
<keyword evidence="4" id="KW-1185">Reference proteome</keyword>
<keyword evidence="1" id="KW-0560">Oxidoreductase</keyword>
<protein>
    <submittedName>
        <fullName evidence="3">Uncharacterized protein</fullName>
    </submittedName>
</protein>
<name>A0A8J2KB09_9HEXA</name>
<comment type="caution">
    <text evidence="3">The sequence shown here is derived from an EMBL/GenBank/DDBJ whole genome shotgun (WGS) entry which is preliminary data.</text>
</comment>
<dbReference type="Proteomes" id="UP000708208">
    <property type="component" value="Unassembled WGS sequence"/>
</dbReference>
<feature type="signal peptide" evidence="2">
    <location>
        <begin position="1"/>
        <end position="17"/>
    </location>
</feature>
<dbReference type="PANTHER" id="PTHR43157">
    <property type="entry name" value="PHOSPHATIDYLINOSITOL-GLYCAN BIOSYNTHESIS CLASS F PROTEIN-RELATED"/>
    <property type="match status" value="1"/>
</dbReference>
<dbReference type="EMBL" id="CAJVCH010238613">
    <property type="protein sequence ID" value="CAG7732847.1"/>
    <property type="molecule type" value="Genomic_DNA"/>
</dbReference>
<evidence type="ECO:0000313" key="4">
    <source>
        <dbReference type="Proteomes" id="UP000708208"/>
    </source>
</evidence>